<keyword evidence="2" id="KW-0472">Membrane</keyword>
<accession>A0ABW2RMG6</accession>
<dbReference type="Proteomes" id="UP001596500">
    <property type="component" value="Unassembled WGS sequence"/>
</dbReference>
<feature type="region of interest" description="Disordered" evidence="1">
    <location>
        <begin position="30"/>
        <end position="66"/>
    </location>
</feature>
<protein>
    <recommendedName>
        <fullName evidence="5">YtzI protein</fullName>
    </recommendedName>
</protein>
<dbReference type="RefSeq" id="WP_379865890.1">
    <property type="nucleotide sequence ID" value="NZ_JBHTBW010000046.1"/>
</dbReference>
<gene>
    <name evidence="3" type="ORF">ACFQNG_13920</name>
</gene>
<sequence>MDRDFMLGILVLGIVLISAVTVVVLPKLKKKQQPNHHDPYINQYNQPNPGVIDADHITSDTGSDSS</sequence>
<name>A0ABW2RMG6_9BACL</name>
<dbReference type="EMBL" id="JBHTBW010000046">
    <property type="protein sequence ID" value="MFC7442186.1"/>
    <property type="molecule type" value="Genomic_DNA"/>
</dbReference>
<evidence type="ECO:0008006" key="5">
    <source>
        <dbReference type="Google" id="ProtNLM"/>
    </source>
</evidence>
<feature type="transmembrane region" description="Helical" evidence="2">
    <location>
        <begin position="6"/>
        <end position="25"/>
    </location>
</feature>
<evidence type="ECO:0000313" key="3">
    <source>
        <dbReference type="EMBL" id="MFC7442186.1"/>
    </source>
</evidence>
<proteinExistence type="predicted"/>
<keyword evidence="2" id="KW-1133">Transmembrane helix</keyword>
<evidence type="ECO:0000256" key="2">
    <source>
        <dbReference type="SAM" id="Phobius"/>
    </source>
</evidence>
<keyword evidence="4" id="KW-1185">Reference proteome</keyword>
<organism evidence="3 4">
    <name type="scientific">Laceyella putida</name>
    <dbReference type="NCBI Taxonomy" id="110101"/>
    <lineage>
        <taxon>Bacteria</taxon>
        <taxon>Bacillati</taxon>
        <taxon>Bacillota</taxon>
        <taxon>Bacilli</taxon>
        <taxon>Bacillales</taxon>
        <taxon>Thermoactinomycetaceae</taxon>
        <taxon>Laceyella</taxon>
    </lineage>
</organism>
<comment type="caution">
    <text evidence="3">The sequence shown here is derived from an EMBL/GenBank/DDBJ whole genome shotgun (WGS) entry which is preliminary data.</text>
</comment>
<evidence type="ECO:0000313" key="4">
    <source>
        <dbReference type="Proteomes" id="UP001596500"/>
    </source>
</evidence>
<evidence type="ECO:0000256" key="1">
    <source>
        <dbReference type="SAM" id="MobiDB-lite"/>
    </source>
</evidence>
<reference evidence="4" key="1">
    <citation type="journal article" date="2019" name="Int. J. Syst. Evol. Microbiol.">
        <title>The Global Catalogue of Microorganisms (GCM) 10K type strain sequencing project: providing services to taxonomists for standard genome sequencing and annotation.</title>
        <authorList>
            <consortium name="The Broad Institute Genomics Platform"/>
            <consortium name="The Broad Institute Genome Sequencing Center for Infectious Disease"/>
            <person name="Wu L."/>
            <person name="Ma J."/>
        </authorList>
    </citation>
    <scope>NUCLEOTIDE SEQUENCE [LARGE SCALE GENOMIC DNA]</scope>
    <source>
        <strain evidence="4">CGMCC 1.12942</strain>
    </source>
</reference>
<keyword evidence="2" id="KW-0812">Transmembrane</keyword>